<evidence type="ECO:0000313" key="4">
    <source>
        <dbReference type="Proteomes" id="UP000813427"/>
    </source>
</evidence>
<protein>
    <submittedName>
        <fullName evidence="3">Uncharacterized protein</fullName>
    </submittedName>
</protein>
<proteinExistence type="predicted"/>
<sequence length="285" mass="29498">MHSTFIVSLAFGLLGIDSVVASPCKPSSLVTTATTETSTSQPSSSVLSDTTVTTGVPEASTTAVAVSESSSLSTDAESTLSVALSHTSGLSTESTLEPTVTSAVELSTQTTSDATSSAAETSTAALPIPTLFSLTPHGGPADGETLLTTGQSANTLALGASGSQWFEAQFTYDEATGHLLIGTQAMCVYYYNDNKSSMTICPTYDSPQFAPMVCEPPTGRYLKCSVPGVKCVSGSMRPVCTSSDAAFKTFYSGLWFGTAYNVFLSEADRAITDLFDPIDLVVNAL</sequence>
<evidence type="ECO:0000256" key="2">
    <source>
        <dbReference type="SAM" id="SignalP"/>
    </source>
</evidence>
<evidence type="ECO:0000256" key="1">
    <source>
        <dbReference type="SAM" id="MobiDB-lite"/>
    </source>
</evidence>
<reference evidence="3" key="1">
    <citation type="journal article" date="2021" name="Nat. Commun.">
        <title>Genetic determinants of endophytism in the Arabidopsis root mycobiome.</title>
        <authorList>
            <person name="Mesny F."/>
            <person name="Miyauchi S."/>
            <person name="Thiergart T."/>
            <person name="Pickel B."/>
            <person name="Atanasova L."/>
            <person name="Karlsson M."/>
            <person name="Huettel B."/>
            <person name="Barry K.W."/>
            <person name="Haridas S."/>
            <person name="Chen C."/>
            <person name="Bauer D."/>
            <person name="Andreopoulos W."/>
            <person name="Pangilinan J."/>
            <person name="LaButti K."/>
            <person name="Riley R."/>
            <person name="Lipzen A."/>
            <person name="Clum A."/>
            <person name="Drula E."/>
            <person name="Henrissat B."/>
            <person name="Kohler A."/>
            <person name="Grigoriev I.V."/>
            <person name="Martin F.M."/>
            <person name="Hacquard S."/>
        </authorList>
    </citation>
    <scope>NUCLEOTIDE SEQUENCE</scope>
    <source>
        <strain evidence="3">MPI-SDFR-AT-0068</strain>
    </source>
</reference>
<feature type="chain" id="PRO_5035475663" evidence="2">
    <location>
        <begin position="22"/>
        <end position="285"/>
    </location>
</feature>
<organism evidence="3 4">
    <name type="scientific">Fusarium tricinctum</name>
    <dbReference type="NCBI Taxonomy" id="61284"/>
    <lineage>
        <taxon>Eukaryota</taxon>
        <taxon>Fungi</taxon>
        <taxon>Dikarya</taxon>
        <taxon>Ascomycota</taxon>
        <taxon>Pezizomycotina</taxon>
        <taxon>Sordariomycetes</taxon>
        <taxon>Hypocreomycetidae</taxon>
        <taxon>Hypocreales</taxon>
        <taxon>Nectriaceae</taxon>
        <taxon>Fusarium</taxon>
        <taxon>Fusarium tricinctum species complex</taxon>
    </lineage>
</organism>
<feature type="region of interest" description="Disordered" evidence="1">
    <location>
        <begin position="32"/>
        <end position="54"/>
    </location>
</feature>
<keyword evidence="2" id="KW-0732">Signal</keyword>
<evidence type="ECO:0000313" key="3">
    <source>
        <dbReference type="EMBL" id="KAH7242532.1"/>
    </source>
</evidence>
<dbReference type="EMBL" id="JAGPXF010000005">
    <property type="protein sequence ID" value="KAH7242532.1"/>
    <property type="molecule type" value="Genomic_DNA"/>
</dbReference>
<dbReference type="AlphaFoldDB" id="A0A8K0RVA0"/>
<keyword evidence="4" id="KW-1185">Reference proteome</keyword>
<accession>A0A8K0RVA0</accession>
<name>A0A8K0RVA0_9HYPO</name>
<gene>
    <name evidence="3" type="ORF">BKA59DRAFT_514054</name>
</gene>
<dbReference type="Proteomes" id="UP000813427">
    <property type="component" value="Unassembled WGS sequence"/>
</dbReference>
<feature type="signal peptide" evidence="2">
    <location>
        <begin position="1"/>
        <end position="21"/>
    </location>
</feature>
<comment type="caution">
    <text evidence="3">The sequence shown here is derived from an EMBL/GenBank/DDBJ whole genome shotgun (WGS) entry which is preliminary data.</text>
</comment>
<dbReference type="OrthoDB" id="5105343at2759"/>